<sequence length="304" mass="32951">MDDFTSALRRGLSGTVKSPVLIVAGLLSGLVMAVTLIQYGPLNSVVNSTQPDLIETILVLGVSTVLPMFAMPFILGGALGCAVAQSTGGKASWGLFFETGRKHYLNMLMAGIAAWLVYYFLSLLMIVLIIMGSASPLFMFLLVLIGGAALFFGLMFIEFYDISIVAGKVDFIRSFGESIGFVRKHVAIVIPFFIIVVALKTLVQLPLLTAYLLKGISIIAANLTYYDNGTVNSTLLNETVNSTTAALQTISFSAPSLLAIMLLQGLVQSIVFAFLISCKAEFYQWAKNIKKITDFDYDFSADRQ</sequence>
<dbReference type="Proteomes" id="UP000000663">
    <property type="component" value="Chromosome"/>
</dbReference>
<gene>
    <name evidence="3" type="ORF">RCIX188</name>
</gene>
<dbReference type="STRING" id="351160.RCIX188"/>
<dbReference type="GeneID" id="5144887"/>
<reference evidence="3 4" key="1">
    <citation type="journal article" date="2006" name="Science">
        <title>Genome of rice cluster I archaea -- the key methane producers in the rice rhizosphere.</title>
        <authorList>
            <person name="Erkel C."/>
            <person name="Kube M."/>
            <person name="Reinhardt R."/>
            <person name="Liesack W."/>
        </authorList>
    </citation>
    <scope>NUCLEOTIDE SEQUENCE [LARGE SCALE GENOMIC DNA]</scope>
    <source>
        <strain evidence="4">DSM 22066 / NBRC 105507 / MRE50</strain>
    </source>
</reference>
<protein>
    <recommendedName>
        <fullName evidence="2">DUF7847 domain-containing protein</fullName>
    </recommendedName>
</protein>
<feature type="transmembrane region" description="Helical" evidence="1">
    <location>
        <begin position="257"/>
        <end position="278"/>
    </location>
</feature>
<evidence type="ECO:0000313" key="4">
    <source>
        <dbReference type="Proteomes" id="UP000000663"/>
    </source>
</evidence>
<feature type="transmembrane region" description="Helical" evidence="1">
    <location>
        <begin position="20"/>
        <end position="37"/>
    </location>
</feature>
<dbReference type="PATRIC" id="fig|351160.9.peg.2562"/>
<name>Q0W7H0_METAR</name>
<dbReference type="AlphaFoldDB" id="Q0W7H0"/>
<dbReference type="KEGG" id="rci:RCIX188"/>
<evidence type="ECO:0000259" key="2">
    <source>
        <dbReference type="Pfam" id="PF25231"/>
    </source>
</evidence>
<dbReference type="InterPro" id="IPR057169">
    <property type="entry name" value="DUF7847"/>
</dbReference>
<feature type="transmembrane region" description="Helical" evidence="1">
    <location>
        <begin position="104"/>
        <end position="131"/>
    </location>
</feature>
<evidence type="ECO:0000313" key="3">
    <source>
        <dbReference type="EMBL" id="CAJ35673.1"/>
    </source>
</evidence>
<keyword evidence="1" id="KW-0812">Transmembrane</keyword>
<feature type="domain" description="DUF7847" evidence="2">
    <location>
        <begin position="6"/>
        <end position="284"/>
    </location>
</feature>
<keyword evidence="1" id="KW-0472">Membrane</keyword>
<accession>Q0W7H0</accession>
<dbReference type="EMBL" id="AM114193">
    <property type="protein sequence ID" value="CAJ35673.1"/>
    <property type="molecule type" value="Genomic_DNA"/>
</dbReference>
<dbReference type="Pfam" id="PF25231">
    <property type="entry name" value="DUF7847"/>
    <property type="match status" value="1"/>
</dbReference>
<proteinExistence type="predicted"/>
<evidence type="ECO:0000256" key="1">
    <source>
        <dbReference type="SAM" id="Phobius"/>
    </source>
</evidence>
<feature type="transmembrane region" description="Helical" evidence="1">
    <location>
        <begin position="137"/>
        <end position="160"/>
    </location>
</feature>
<organism evidence="3 4">
    <name type="scientific">Methanocella arvoryzae (strain DSM 22066 / NBRC 105507 / MRE50)</name>
    <dbReference type="NCBI Taxonomy" id="351160"/>
    <lineage>
        <taxon>Archaea</taxon>
        <taxon>Methanobacteriati</taxon>
        <taxon>Methanobacteriota</taxon>
        <taxon>Stenosarchaea group</taxon>
        <taxon>Methanomicrobia</taxon>
        <taxon>Methanocellales</taxon>
        <taxon>Methanocellaceae</taxon>
        <taxon>Methanocella</taxon>
    </lineage>
</organism>
<keyword evidence="4" id="KW-1185">Reference proteome</keyword>
<dbReference type="OrthoDB" id="148237at2157"/>
<feature type="transmembrane region" description="Helical" evidence="1">
    <location>
        <begin position="57"/>
        <end position="83"/>
    </location>
</feature>
<feature type="transmembrane region" description="Helical" evidence="1">
    <location>
        <begin position="181"/>
        <end position="203"/>
    </location>
</feature>
<keyword evidence="1" id="KW-1133">Transmembrane helix</keyword>
<dbReference type="RefSeq" id="WP_012036826.1">
    <property type="nucleotide sequence ID" value="NC_009464.1"/>
</dbReference>
<dbReference type="eggNOG" id="arCOG04389">
    <property type="taxonomic scope" value="Archaea"/>
</dbReference>